<dbReference type="RefSeq" id="WP_069647224.1">
    <property type="nucleotide sequence ID" value="NZ_MIJZ01000016.1"/>
</dbReference>
<organism evidence="1 2">
    <name type="scientific">Enterococcus ureasiticus</name>
    <dbReference type="NCBI Taxonomy" id="903984"/>
    <lineage>
        <taxon>Bacteria</taxon>
        <taxon>Bacillati</taxon>
        <taxon>Bacillota</taxon>
        <taxon>Bacilli</taxon>
        <taxon>Lactobacillales</taxon>
        <taxon>Enterococcaceae</taxon>
        <taxon>Enterococcus</taxon>
    </lineage>
</organism>
<dbReference type="STRING" id="903984.BCR21_14445"/>
<sequence>MGSKTISIKTVGTYKATLEADLGIGKATAEKALVVFGADLLAFVTIVRNGTLALSRTLTNLFTKISNSYEYNYYQCNRIKI</sequence>
<dbReference type="Proteomes" id="UP000094068">
    <property type="component" value="Unassembled WGS sequence"/>
</dbReference>
<reference evidence="2" key="1">
    <citation type="submission" date="2016-09" db="EMBL/GenBank/DDBJ databases">
        <authorList>
            <person name="Gulvik C.A."/>
        </authorList>
    </citation>
    <scope>NUCLEOTIDE SEQUENCE [LARGE SCALE GENOMIC DNA]</scope>
    <source>
        <strain evidence="2">DSM 23328</strain>
    </source>
</reference>
<name>A0A1E5GA03_9ENTE</name>
<dbReference type="EMBL" id="MIJZ01000016">
    <property type="protein sequence ID" value="OEG09546.1"/>
    <property type="molecule type" value="Genomic_DNA"/>
</dbReference>
<protein>
    <submittedName>
        <fullName evidence="1">Uncharacterized protein</fullName>
    </submittedName>
</protein>
<comment type="caution">
    <text evidence="1">The sequence shown here is derived from an EMBL/GenBank/DDBJ whole genome shotgun (WGS) entry which is preliminary data.</text>
</comment>
<evidence type="ECO:0000313" key="2">
    <source>
        <dbReference type="Proteomes" id="UP000094068"/>
    </source>
</evidence>
<dbReference type="AlphaFoldDB" id="A0A1E5GA03"/>
<evidence type="ECO:0000313" key="1">
    <source>
        <dbReference type="EMBL" id="OEG09546.1"/>
    </source>
</evidence>
<keyword evidence="2" id="KW-1185">Reference proteome</keyword>
<accession>A0A1E5GA03</accession>
<gene>
    <name evidence="1" type="ORF">BCR21_14445</name>
</gene>
<proteinExistence type="predicted"/>